<dbReference type="SUPFAM" id="SSF100909">
    <property type="entry name" value="IP3 receptor type 1 binding core, domain 2"/>
    <property type="match status" value="1"/>
</dbReference>
<name>A0ABD0JM64_9CAEN</name>
<protein>
    <recommendedName>
        <fullName evidence="1">RIH domain-containing protein</fullName>
    </recommendedName>
</protein>
<dbReference type="Pfam" id="PF01365">
    <property type="entry name" value="RYDR_ITPR"/>
    <property type="match status" value="1"/>
</dbReference>
<dbReference type="SUPFAM" id="SSF82109">
    <property type="entry name" value="MIR domain"/>
    <property type="match status" value="1"/>
</dbReference>
<sequence>MCTRRYLAVSKKGDVSLRDDNSDPSTVFRLHPVIRDSDDIMFESYARIEHVVTGFWLHALADEYMKKEQSKEDDGQSMSGLKYTTAQLKKIAAIQEKQYNDAFTVQHVEPELVEIYHYMAGMVPFIQKLVSDKKNRVVLNAKMAHDIITSLKEMKNFMLGSDGPIKKRQKLMRNLRIVELLVSLLKVPFLESADQVHLTNIFVEAYNVLYTYLIGDSRKNELYIAKYIDFFLTQFEYKAGRIGLSAAHMVMELIRDNRKIVDRISHNHINKFVELLQREKNYRYLELLSVLCLCDGVSIADNQRYITQVWLKGENKDCVYLTDLGDKIGKTKGVVYVSVNSGNTWTELKNFAASASVDGDEYKFLERQLELFGMLCRGQNGFAIDVITKELNYLTWTEAFTCLCDTTLPERLRAKYCELIITLFVDIGDNVSVADRVKLSYVYDDIKSSEVNGQILTRVLGVSAAPVDVLTWQ</sequence>
<dbReference type="PANTHER" id="PTHR13715">
    <property type="entry name" value="RYANODINE RECEPTOR AND IP3 RECEPTOR"/>
    <property type="match status" value="1"/>
</dbReference>
<dbReference type="EMBL" id="JACVVK020000388">
    <property type="protein sequence ID" value="KAK7475986.1"/>
    <property type="molecule type" value="Genomic_DNA"/>
</dbReference>
<evidence type="ECO:0000313" key="3">
    <source>
        <dbReference type="Proteomes" id="UP001519460"/>
    </source>
</evidence>
<feature type="domain" description="RIH" evidence="1">
    <location>
        <begin position="159"/>
        <end position="322"/>
    </location>
</feature>
<dbReference type="InterPro" id="IPR036300">
    <property type="entry name" value="MIR_dom_sf"/>
</dbReference>
<dbReference type="Proteomes" id="UP001519460">
    <property type="component" value="Unassembled WGS sequence"/>
</dbReference>
<dbReference type="Gene3D" id="2.80.10.50">
    <property type="match status" value="1"/>
</dbReference>
<comment type="caution">
    <text evidence="2">The sequence shown here is derived from an EMBL/GenBank/DDBJ whole genome shotgun (WGS) entry which is preliminary data.</text>
</comment>
<dbReference type="AlphaFoldDB" id="A0ABD0JM64"/>
<keyword evidence="3" id="KW-1185">Reference proteome</keyword>
<evidence type="ECO:0000313" key="2">
    <source>
        <dbReference type="EMBL" id="KAK7475986.1"/>
    </source>
</evidence>
<dbReference type="CDD" id="cd23280">
    <property type="entry name" value="beta-trefoil_MIR_itr-1-like"/>
    <property type="match status" value="1"/>
</dbReference>
<dbReference type="InterPro" id="IPR035910">
    <property type="entry name" value="RyR/IP3R_RIH_dom_sf"/>
</dbReference>
<dbReference type="InterPro" id="IPR015925">
    <property type="entry name" value="Ryanodine_IP3_receptor"/>
</dbReference>
<gene>
    <name evidence="2" type="ORF">BaRGS_00032753</name>
</gene>
<evidence type="ECO:0000259" key="1">
    <source>
        <dbReference type="Pfam" id="PF01365"/>
    </source>
</evidence>
<reference evidence="2 3" key="1">
    <citation type="journal article" date="2023" name="Sci. Data">
        <title>Genome assembly of the Korean intertidal mud-creeper Batillaria attramentaria.</title>
        <authorList>
            <person name="Patra A.K."/>
            <person name="Ho P.T."/>
            <person name="Jun S."/>
            <person name="Lee S.J."/>
            <person name="Kim Y."/>
            <person name="Won Y.J."/>
        </authorList>
    </citation>
    <scope>NUCLEOTIDE SEQUENCE [LARGE SCALE GENOMIC DNA]</scope>
    <source>
        <strain evidence="2">Wonlab-2016</strain>
    </source>
</reference>
<dbReference type="Gene3D" id="1.25.10.30">
    <property type="entry name" value="IP3 receptor type 1 binding core, RIH domain"/>
    <property type="match status" value="1"/>
</dbReference>
<dbReference type="PANTHER" id="PTHR13715:SF99">
    <property type="entry name" value="INOSITOL 1,4,5-TRISPHOSPHATE RECEPTOR-LIKE PROTEIN A"/>
    <property type="match status" value="1"/>
</dbReference>
<organism evidence="2 3">
    <name type="scientific">Batillaria attramentaria</name>
    <dbReference type="NCBI Taxonomy" id="370345"/>
    <lineage>
        <taxon>Eukaryota</taxon>
        <taxon>Metazoa</taxon>
        <taxon>Spiralia</taxon>
        <taxon>Lophotrochozoa</taxon>
        <taxon>Mollusca</taxon>
        <taxon>Gastropoda</taxon>
        <taxon>Caenogastropoda</taxon>
        <taxon>Sorbeoconcha</taxon>
        <taxon>Cerithioidea</taxon>
        <taxon>Batillariidae</taxon>
        <taxon>Batillaria</taxon>
    </lineage>
</organism>
<proteinExistence type="predicted"/>
<dbReference type="InterPro" id="IPR000699">
    <property type="entry name" value="RIH_dom"/>
</dbReference>
<accession>A0ABD0JM64</accession>